<dbReference type="PROSITE" id="PS51257">
    <property type="entry name" value="PROKAR_LIPOPROTEIN"/>
    <property type="match status" value="1"/>
</dbReference>
<dbReference type="RefSeq" id="WP_311536440.1">
    <property type="nucleotide sequence ID" value="NZ_JAVRHQ010000036.1"/>
</dbReference>
<keyword evidence="3" id="KW-1185">Reference proteome</keyword>
<dbReference type="NCBIfam" id="TIGR01730">
    <property type="entry name" value="RND_mfp"/>
    <property type="match status" value="1"/>
</dbReference>
<evidence type="ECO:0000313" key="2">
    <source>
        <dbReference type="EMBL" id="MDT0644825.1"/>
    </source>
</evidence>
<dbReference type="InterPro" id="IPR006143">
    <property type="entry name" value="RND_pump_MFP"/>
</dbReference>
<accession>A0ABU3CEQ5</accession>
<dbReference type="EMBL" id="JAVRHQ010000036">
    <property type="protein sequence ID" value="MDT0644825.1"/>
    <property type="molecule type" value="Genomic_DNA"/>
</dbReference>
<comment type="similarity">
    <text evidence="1">Belongs to the membrane fusion protein (MFP) (TC 8.A.1) family.</text>
</comment>
<organism evidence="2 3">
    <name type="scientific">Autumnicola tepida</name>
    <dbReference type="NCBI Taxonomy" id="3075595"/>
    <lineage>
        <taxon>Bacteria</taxon>
        <taxon>Pseudomonadati</taxon>
        <taxon>Bacteroidota</taxon>
        <taxon>Flavobacteriia</taxon>
        <taxon>Flavobacteriales</taxon>
        <taxon>Flavobacteriaceae</taxon>
        <taxon>Autumnicola</taxon>
    </lineage>
</organism>
<protein>
    <submittedName>
        <fullName evidence="2">Efflux RND transporter periplasmic adaptor subunit</fullName>
    </submittedName>
</protein>
<proteinExistence type="inferred from homology"/>
<dbReference type="Gene3D" id="2.40.30.170">
    <property type="match status" value="1"/>
</dbReference>
<dbReference type="PANTHER" id="PTHR30469:SF15">
    <property type="entry name" value="HLYD FAMILY OF SECRETION PROTEINS"/>
    <property type="match status" value="1"/>
</dbReference>
<sequence>MKKIILIFVFIAISCKREYQKTSVVMSREKHPVVIQPLNENSLQSVIQTSGVLHFENEHTLAFKNGGILNYFDIEEGQVLKPGSLIARLDMGDFRAQERNALASYEKYLADYDRIKNLFSEDAATMEQLENAETALRKSESQLEHIGFNIRHSSLYSPAGCMVLRKMANVGEYVGPGEPVVLLGEVGGHGNQIVKAGLADREVVNVNTGDSVSVTFSAMPHKSYPGHVKTISGTADPGTGMFTVEVSLTDYFDSKLKNGFTGDILIYPDEPEKLIKIPMSALVSIDQGKAGIFVTADKHTVYRQNLPVHDIFPDYFTVVPDSVSLDSLWVITEGAAWLKELDSITIQDPLL</sequence>
<evidence type="ECO:0000313" key="3">
    <source>
        <dbReference type="Proteomes" id="UP001262889"/>
    </source>
</evidence>
<dbReference type="Gene3D" id="2.40.50.100">
    <property type="match status" value="1"/>
</dbReference>
<gene>
    <name evidence="2" type="ORF">RM553_18435</name>
</gene>
<dbReference type="Gene3D" id="1.10.287.470">
    <property type="entry name" value="Helix hairpin bin"/>
    <property type="match status" value="1"/>
</dbReference>
<dbReference type="SUPFAM" id="SSF111369">
    <property type="entry name" value="HlyD-like secretion proteins"/>
    <property type="match status" value="1"/>
</dbReference>
<comment type="caution">
    <text evidence="2">The sequence shown here is derived from an EMBL/GenBank/DDBJ whole genome shotgun (WGS) entry which is preliminary data.</text>
</comment>
<reference evidence="2 3" key="1">
    <citation type="submission" date="2023-09" db="EMBL/GenBank/DDBJ databases">
        <authorList>
            <person name="Rey-Velasco X."/>
        </authorList>
    </citation>
    <scope>NUCLEOTIDE SEQUENCE [LARGE SCALE GENOMIC DNA]</scope>
    <source>
        <strain evidence="2 3">F363</strain>
    </source>
</reference>
<dbReference type="Proteomes" id="UP001262889">
    <property type="component" value="Unassembled WGS sequence"/>
</dbReference>
<name>A0ABU3CEQ5_9FLAO</name>
<dbReference type="PANTHER" id="PTHR30469">
    <property type="entry name" value="MULTIDRUG RESISTANCE PROTEIN MDTA"/>
    <property type="match status" value="1"/>
</dbReference>
<evidence type="ECO:0000256" key="1">
    <source>
        <dbReference type="ARBA" id="ARBA00009477"/>
    </source>
</evidence>